<feature type="compositionally biased region" description="Polar residues" evidence="1">
    <location>
        <begin position="394"/>
        <end position="405"/>
    </location>
</feature>
<evidence type="ECO:0000259" key="2">
    <source>
        <dbReference type="SMART" id="SM00670"/>
    </source>
</evidence>
<feature type="region of interest" description="Disordered" evidence="1">
    <location>
        <begin position="508"/>
        <end position="540"/>
    </location>
</feature>
<accession>A0A1V9XKM8</accession>
<dbReference type="OrthoDB" id="548295at2759"/>
<dbReference type="SMART" id="SM00670">
    <property type="entry name" value="PINc"/>
    <property type="match status" value="1"/>
</dbReference>
<evidence type="ECO:0000313" key="4">
    <source>
        <dbReference type="Proteomes" id="UP000192247"/>
    </source>
</evidence>
<feature type="compositionally biased region" description="Basic and acidic residues" evidence="1">
    <location>
        <begin position="129"/>
        <end position="141"/>
    </location>
</feature>
<feature type="region of interest" description="Disordered" evidence="1">
    <location>
        <begin position="910"/>
        <end position="929"/>
    </location>
</feature>
<dbReference type="Pfam" id="PF13638">
    <property type="entry name" value="PIN_4"/>
    <property type="match status" value="1"/>
</dbReference>
<gene>
    <name evidence="3" type="ORF">BIW11_09340</name>
</gene>
<feature type="compositionally biased region" description="Basic and acidic residues" evidence="1">
    <location>
        <begin position="209"/>
        <end position="219"/>
    </location>
</feature>
<dbReference type="SUPFAM" id="SSF88723">
    <property type="entry name" value="PIN domain-like"/>
    <property type="match status" value="1"/>
</dbReference>
<feature type="compositionally biased region" description="Polar residues" evidence="1">
    <location>
        <begin position="938"/>
        <end position="957"/>
    </location>
</feature>
<evidence type="ECO:0000256" key="1">
    <source>
        <dbReference type="SAM" id="MobiDB-lite"/>
    </source>
</evidence>
<feature type="region of interest" description="Disordered" evidence="1">
    <location>
        <begin position="332"/>
        <end position="444"/>
    </location>
</feature>
<feature type="compositionally biased region" description="Polar residues" evidence="1">
    <location>
        <begin position="1075"/>
        <end position="1087"/>
    </location>
</feature>
<dbReference type="InterPro" id="IPR002716">
    <property type="entry name" value="PIN_dom"/>
</dbReference>
<feature type="compositionally biased region" description="Polar residues" evidence="1">
    <location>
        <begin position="977"/>
        <end position="991"/>
    </location>
</feature>
<feature type="compositionally biased region" description="Low complexity" evidence="1">
    <location>
        <begin position="43"/>
        <end position="53"/>
    </location>
</feature>
<evidence type="ECO:0000313" key="3">
    <source>
        <dbReference type="EMBL" id="OQR74057.1"/>
    </source>
</evidence>
<feature type="domain" description="PIN" evidence="2">
    <location>
        <begin position="614"/>
        <end position="739"/>
    </location>
</feature>
<protein>
    <recommendedName>
        <fullName evidence="2">PIN domain-containing protein</fullName>
    </recommendedName>
</protein>
<feature type="compositionally biased region" description="Acidic residues" evidence="1">
    <location>
        <begin position="298"/>
        <end position="308"/>
    </location>
</feature>
<feature type="region of interest" description="Disordered" evidence="1">
    <location>
        <begin position="1"/>
        <end position="313"/>
    </location>
</feature>
<dbReference type="InParanoid" id="A0A1V9XKM8"/>
<feature type="compositionally biased region" description="Acidic residues" evidence="1">
    <location>
        <begin position="558"/>
        <end position="570"/>
    </location>
</feature>
<comment type="caution">
    <text evidence="3">The sequence shown here is derived from an EMBL/GenBank/DDBJ whole genome shotgun (WGS) entry which is preliminary data.</text>
</comment>
<feature type="region of interest" description="Disordered" evidence="1">
    <location>
        <begin position="938"/>
        <end position="1027"/>
    </location>
</feature>
<feature type="compositionally biased region" description="Basic and acidic residues" evidence="1">
    <location>
        <begin position="23"/>
        <end position="32"/>
    </location>
</feature>
<dbReference type="Gene3D" id="3.40.50.1010">
    <property type="entry name" value="5'-nuclease"/>
    <property type="match status" value="1"/>
</dbReference>
<keyword evidence="4" id="KW-1185">Reference proteome</keyword>
<organism evidence="3 4">
    <name type="scientific">Tropilaelaps mercedesae</name>
    <dbReference type="NCBI Taxonomy" id="418985"/>
    <lineage>
        <taxon>Eukaryota</taxon>
        <taxon>Metazoa</taxon>
        <taxon>Ecdysozoa</taxon>
        <taxon>Arthropoda</taxon>
        <taxon>Chelicerata</taxon>
        <taxon>Arachnida</taxon>
        <taxon>Acari</taxon>
        <taxon>Parasitiformes</taxon>
        <taxon>Mesostigmata</taxon>
        <taxon>Gamasina</taxon>
        <taxon>Dermanyssoidea</taxon>
        <taxon>Laelapidae</taxon>
        <taxon>Tropilaelaps</taxon>
    </lineage>
</organism>
<feature type="compositionally biased region" description="Basic and acidic residues" evidence="1">
    <location>
        <begin position="153"/>
        <end position="166"/>
    </location>
</feature>
<sequence length="1264" mass="138323">MCGSGAPLTMDRLTPAQQAVLERMQKKKELQAKKAAKRKSKKASTSSSPSSVKDPAEMTSQCGQGDTVSTNDIGMTKSSSRSVRADSARPCADASGDMSVVVESKQSARAGRSRKTEVNIVDTEESNDEQQKSVELAESRDSLPTTPRSTRSRKTDVLPDKNHLIEEVSDSTEAGKTPKAARGRKTISSLEKPEMQEQVMTPAQLQVLEKIRSKKNDNPKKRKSVKDPNLLDLKTGTDTEPDSDIPMSSTMIEAPIKGRRKNVNADVSVVDPVSIDKGHAANVGGSPNDKKKPPEMIGLDESDGEPEPDPGVSMNVTQLAVMELIKKKKAAKEALASKSVKSRKSLMADTSIMDSCPEKPTQPAKIDTVGNSDTKPKRESMTPNQMAVLKRLQSKQGQQSQTTPVKPSFSARVNDEGESSDDSCSEGSTGGAASTVGIRATSSVDDTDFKELKEFLDMLERGNRRASYRLTLRKLVAAGVEEAMKKSQPLTKNQKDLVEFCRNEIMDKGGLQPADSADLETSRSKKPVRESRANEVAVPTAGIKRKNDSSCIGKATIQEDDEDMETDSTEDTLIVKKRPRREQNVKSPKSPELTSDDENMKCETVSTKQPAQKTFLIFDTNVYLHIYPYCKAVLECDKAQADEDFEDIIMFAIFVVVRELDKISKKTGYIRQTAVNAIRLIHTALQDDNPRIEGQDLSSSRERLQGSTLNDDYILKSAEILNKRGDSVIVVTDDTNLQVKIAMMKLPALGLIEFISRFHWLTPIVTANLGTDMKLLGEDAIAMFAETVVTSIVLKAVMAQLSSMPAAERRNLFPSKRLAPTLAYMLKYKRLLEQQGEPLASLNYDRVGTTLHALQKYREDPKSLDRLKHFARFITSAAILTRSLADFFPNMRTRADLVAAISNVYQHHLSSEERVHLSTTESQQRRPRLEKQCLLSSSAPHTGATASVQGQTYSQRAIPSGRKTLLPNPPKAPMASRNVSSAATRHSQSAFHTAPPVDSNTRSSRPATVAAPQPRSVRQGPTVRDQDAASIGEGIEPVYFSFSEGQKQPPEVSPVVHHSTLKPAFTSPSRYVIGGSSTKQTSPTQPHTPGDTLAKAGLTNPYAGCQKLISYDVIQTVYNYFQQFGTSVCNYTGSCCVKMGVRFSLAFAASGAQLEPSLPDVTEAFGLVLQSMKKLITEVGATVENAEAFLNHSTEVMRLISKVDPQLASALPDISAHGLLQFVNDSDGKLNLAAGYKQFCDFNNCLEKCWLDLQGSNGRKLMFS</sequence>
<dbReference type="AlphaFoldDB" id="A0A1V9XKM8"/>
<reference evidence="3 4" key="1">
    <citation type="journal article" date="2017" name="Gigascience">
        <title>Draft genome of the honey bee ectoparasitic mite, Tropilaelaps mercedesae, is shaped by the parasitic life history.</title>
        <authorList>
            <person name="Dong X."/>
            <person name="Armstrong S.D."/>
            <person name="Xia D."/>
            <person name="Makepeace B.L."/>
            <person name="Darby A.C."/>
            <person name="Kadowaki T."/>
        </authorList>
    </citation>
    <scope>NUCLEOTIDE SEQUENCE [LARGE SCALE GENOMIC DNA]</scope>
    <source>
        <strain evidence="3">Wuxi-XJTLU</strain>
    </source>
</reference>
<dbReference type="EMBL" id="MNPL01008785">
    <property type="protein sequence ID" value="OQR74057.1"/>
    <property type="molecule type" value="Genomic_DNA"/>
</dbReference>
<name>A0A1V9XKM8_9ACAR</name>
<feature type="region of interest" description="Disordered" evidence="1">
    <location>
        <begin position="1072"/>
        <end position="1095"/>
    </location>
</feature>
<proteinExistence type="predicted"/>
<feature type="compositionally biased region" description="Basic and acidic residues" evidence="1">
    <location>
        <begin position="520"/>
        <end position="533"/>
    </location>
</feature>
<feature type="compositionally biased region" description="Polar residues" evidence="1">
    <location>
        <begin position="58"/>
        <end position="77"/>
    </location>
</feature>
<feature type="region of interest" description="Disordered" evidence="1">
    <location>
        <begin position="555"/>
        <end position="605"/>
    </location>
</feature>
<dbReference type="InterPro" id="IPR029060">
    <property type="entry name" value="PIN-like_dom_sf"/>
</dbReference>
<dbReference type="Proteomes" id="UP000192247">
    <property type="component" value="Unassembled WGS sequence"/>
</dbReference>